<evidence type="ECO:0000256" key="3">
    <source>
        <dbReference type="ARBA" id="ARBA00023163"/>
    </source>
</evidence>
<proteinExistence type="predicted"/>
<keyword evidence="8" id="KW-1185">Reference proteome</keyword>
<evidence type="ECO:0000313" key="9">
    <source>
        <dbReference type="Proteomes" id="UP000473323"/>
    </source>
</evidence>
<dbReference type="EMBL" id="WWVW01000014">
    <property type="protein sequence ID" value="MZL77485.1"/>
    <property type="molecule type" value="Genomic_DNA"/>
</dbReference>
<protein>
    <submittedName>
        <fullName evidence="6">Cyclic nucleotide-binding domain-containing protein</fullName>
    </submittedName>
</protein>
<dbReference type="GO" id="GO:0003677">
    <property type="term" value="F:DNA binding"/>
    <property type="evidence" value="ECO:0007669"/>
    <property type="project" value="UniProtKB-KW"/>
</dbReference>
<dbReference type="EMBL" id="WWVT01000008">
    <property type="protein sequence ID" value="MZL61910.1"/>
    <property type="molecule type" value="Genomic_DNA"/>
</dbReference>
<keyword evidence="2" id="KW-0238">DNA-binding</keyword>
<organism evidence="6 9">
    <name type="scientific">Blautia massiliensis</name>
    <name type="common">ex Durand et al. 2017</name>
    <dbReference type="NCBI Taxonomy" id="1737424"/>
    <lineage>
        <taxon>Bacteria</taxon>
        <taxon>Bacillati</taxon>
        <taxon>Bacillota</taxon>
        <taxon>Clostridia</taxon>
        <taxon>Lachnospirales</taxon>
        <taxon>Lachnospiraceae</taxon>
        <taxon>Blautia</taxon>
    </lineage>
</organism>
<dbReference type="InterPro" id="IPR036390">
    <property type="entry name" value="WH_DNA-bd_sf"/>
</dbReference>
<evidence type="ECO:0000259" key="4">
    <source>
        <dbReference type="PROSITE" id="PS50042"/>
    </source>
</evidence>
<evidence type="ECO:0000313" key="7">
    <source>
        <dbReference type="EMBL" id="MZL77485.1"/>
    </source>
</evidence>
<feature type="domain" description="HTH crp-type" evidence="5">
    <location>
        <begin position="212"/>
        <end position="278"/>
    </location>
</feature>
<feature type="domain" description="Cyclic nucleotide-binding" evidence="4">
    <location>
        <begin position="79"/>
        <end position="171"/>
    </location>
</feature>
<comment type="caution">
    <text evidence="6">The sequence shown here is derived from an EMBL/GenBank/DDBJ whole genome shotgun (WGS) entry which is preliminary data.</text>
</comment>
<dbReference type="InterPro" id="IPR018490">
    <property type="entry name" value="cNMP-bd_dom_sf"/>
</dbReference>
<dbReference type="GO" id="GO:0006355">
    <property type="term" value="P:regulation of DNA-templated transcription"/>
    <property type="evidence" value="ECO:0007669"/>
    <property type="project" value="InterPro"/>
</dbReference>
<dbReference type="SUPFAM" id="SSF51206">
    <property type="entry name" value="cAMP-binding domain-like"/>
    <property type="match status" value="1"/>
</dbReference>
<reference evidence="8 9" key="1">
    <citation type="journal article" date="2019" name="Nat. Med.">
        <title>A library of human gut bacterial isolates paired with longitudinal multiomics data enables mechanistic microbiome research.</title>
        <authorList>
            <person name="Poyet M."/>
            <person name="Groussin M."/>
            <person name="Gibbons S.M."/>
            <person name="Avila-Pacheco J."/>
            <person name="Jiang X."/>
            <person name="Kearney S.M."/>
            <person name="Perrotta A.R."/>
            <person name="Berdy B."/>
            <person name="Zhao S."/>
            <person name="Lieberman T.D."/>
            <person name="Swanson P.K."/>
            <person name="Smith M."/>
            <person name="Roesemann S."/>
            <person name="Alexander J.E."/>
            <person name="Rich S.A."/>
            <person name="Livny J."/>
            <person name="Vlamakis H."/>
            <person name="Clish C."/>
            <person name="Bullock K."/>
            <person name="Deik A."/>
            <person name="Scott J."/>
            <person name="Pierce K.A."/>
            <person name="Xavier R.J."/>
            <person name="Alm E.J."/>
        </authorList>
    </citation>
    <scope>NUCLEOTIDE SEQUENCE [LARGE SCALE GENOMIC DNA]</scope>
    <source>
        <strain evidence="7 8">BIOML-A1</strain>
        <strain evidence="6 9">BIOML-A4</strain>
    </source>
</reference>
<dbReference type="Proteomes" id="UP000473323">
    <property type="component" value="Unassembled WGS sequence"/>
</dbReference>
<evidence type="ECO:0000313" key="8">
    <source>
        <dbReference type="Proteomes" id="UP000452293"/>
    </source>
</evidence>
<dbReference type="AlphaFoldDB" id="A0A6L8TFF9"/>
<name>A0A6L8TFF9_9FIRM</name>
<keyword evidence="1" id="KW-0805">Transcription regulation</keyword>
<dbReference type="Proteomes" id="UP000452293">
    <property type="component" value="Unassembled WGS sequence"/>
</dbReference>
<dbReference type="PROSITE" id="PS51063">
    <property type="entry name" value="HTH_CRP_2"/>
    <property type="match status" value="1"/>
</dbReference>
<dbReference type="Pfam" id="PF13545">
    <property type="entry name" value="HTH_Crp_2"/>
    <property type="match status" value="1"/>
</dbReference>
<dbReference type="PROSITE" id="PS50042">
    <property type="entry name" value="CNMP_BINDING_3"/>
    <property type="match status" value="1"/>
</dbReference>
<dbReference type="CDD" id="cd00038">
    <property type="entry name" value="CAP_ED"/>
    <property type="match status" value="1"/>
</dbReference>
<gene>
    <name evidence="6" type="ORF">GT694_07560</name>
    <name evidence="7" type="ORF">GT718_08935</name>
</gene>
<evidence type="ECO:0000259" key="5">
    <source>
        <dbReference type="PROSITE" id="PS51063"/>
    </source>
</evidence>
<evidence type="ECO:0000256" key="2">
    <source>
        <dbReference type="ARBA" id="ARBA00023125"/>
    </source>
</evidence>
<sequence length="278" mass="32388">MAKTVANTTKQEKFPDFTFFSCWYKIRNMQQNKMRIVALRVLLHSLVYKEESTDMRKSILPVGGKFMEHITLFTDILPEEQERMRVCFKVREKVFQNGETIMEYSSSMKKIGLIQEGRAVLYCCDEDGNEYVIDELNRDSVFGEPFLLPSDSQHYYVCATTVTKVLFIDYEHVIKRCENACHHHSQMVSNLLQMTALRSRQQTDRIYMLSRSSTRKKLIAYLHSLAAEKNAGKFKLPMSYTALAQYLSVDRSAMMREIKNLSDEGVIQRNGRNVELLK</sequence>
<accession>A0A6L8TFF9</accession>
<dbReference type="InterPro" id="IPR012318">
    <property type="entry name" value="HTH_CRP"/>
</dbReference>
<dbReference type="Gene3D" id="2.60.120.10">
    <property type="entry name" value="Jelly Rolls"/>
    <property type="match status" value="1"/>
</dbReference>
<evidence type="ECO:0000313" key="6">
    <source>
        <dbReference type="EMBL" id="MZL61910.1"/>
    </source>
</evidence>
<evidence type="ECO:0000256" key="1">
    <source>
        <dbReference type="ARBA" id="ARBA00023015"/>
    </source>
</evidence>
<dbReference type="SUPFAM" id="SSF46785">
    <property type="entry name" value="Winged helix' DNA-binding domain"/>
    <property type="match status" value="1"/>
</dbReference>
<dbReference type="Pfam" id="PF00027">
    <property type="entry name" value="cNMP_binding"/>
    <property type="match status" value="1"/>
</dbReference>
<keyword evidence="3" id="KW-0804">Transcription</keyword>
<dbReference type="InterPro" id="IPR000595">
    <property type="entry name" value="cNMP-bd_dom"/>
</dbReference>
<dbReference type="InterPro" id="IPR014710">
    <property type="entry name" value="RmlC-like_jellyroll"/>
</dbReference>